<keyword evidence="1" id="KW-1185">Reference proteome</keyword>
<proteinExistence type="predicted"/>
<evidence type="ECO:0000313" key="2">
    <source>
        <dbReference type="WBParaSite" id="jg7035"/>
    </source>
</evidence>
<reference evidence="2" key="1">
    <citation type="submission" date="2022-11" db="UniProtKB">
        <authorList>
            <consortium name="WormBaseParasite"/>
        </authorList>
    </citation>
    <scope>IDENTIFICATION</scope>
</reference>
<dbReference type="Proteomes" id="UP000887574">
    <property type="component" value="Unplaced"/>
</dbReference>
<organism evidence="1 2">
    <name type="scientific">Ditylenchus dipsaci</name>
    <dbReference type="NCBI Taxonomy" id="166011"/>
    <lineage>
        <taxon>Eukaryota</taxon>
        <taxon>Metazoa</taxon>
        <taxon>Ecdysozoa</taxon>
        <taxon>Nematoda</taxon>
        <taxon>Chromadorea</taxon>
        <taxon>Rhabditida</taxon>
        <taxon>Tylenchina</taxon>
        <taxon>Tylenchomorpha</taxon>
        <taxon>Sphaerularioidea</taxon>
        <taxon>Anguinidae</taxon>
        <taxon>Anguininae</taxon>
        <taxon>Ditylenchus</taxon>
    </lineage>
</organism>
<accession>A0A915EMV3</accession>
<dbReference type="AlphaFoldDB" id="A0A915EMV3"/>
<protein>
    <submittedName>
        <fullName evidence="2">GIY-YIG homing endonuclease</fullName>
    </submittedName>
</protein>
<sequence>MDQQRIPYPIRHGLSDEKDPLFCIIDNGSNQQPDQIHFYGTMDAFFDIVHDVFGGKRDDETTGEIMRFIHKYPKSTTGIQAKRRMKDVWVRIGFNEDPHTLNRDDELQGTIDFDDDRPKFDIYVAAEIPELPFNWREDCQNAEISYLHDNGHIIAFWQIRRQPAVRFYGVPSANREQATLKLNAFMDWLSQTVYEHHELLEDEQPYFLDEDDIAEPTSPADSEYVTGSSKDSDYVPLYMTSSSSRSSTSSSAQSRRSNFSIELAGVRILDIDPHDEPEETRKDLTAVKCAIRATARLDRWRLYSKKHSAYDIYYCWTCSSYKLNSFDPERSQFTVPQLKNGVHYHEHRPACQGFPLRIVETYQHLPRIQWWVERLMTSYHAMPYHPDTLYVMSRQQAENSLRTLFPGRGSGISYVILKKGELPDEIIIIYVGITFETMKKRQRDHMNQHLFNDCQQLGFVPVLQNASEEAVRHFEFGVCYSKNMIDCTVAHSPETCPTANALGRPVTLALRNLEYPKIGSGQTLYNFNATDARRWMGSAFFETMQSIQNWLIGPSRWITNSRYRP</sequence>
<evidence type="ECO:0000313" key="1">
    <source>
        <dbReference type="Proteomes" id="UP000887574"/>
    </source>
</evidence>
<dbReference type="WBParaSite" id="jg7035">
    <property type="protein sequence ID" value="jg7035"/>
    <property type="gene ID" value="jg7035"/>
</dbReference>
<name>A0A915EMV3_9BILA</name>